<dbReference type="InterPro" id="IPR029069">
    <property type="entry name" value="HotDog_dom_sf"/>
</dbReference>
<organism evidence="2 3">
    <name type="scientific">Lojkania enalia</name>
    <dbReference type="NCBI Taxonomy" id="147567"/>
    <lineage>
        <taxon>Eukaryota</taxon>
        <taxon>Fungi</taxon>
        <taxon>Dikarya</taxon>
        <taxon>Ascomycota</taxon>
        <taxon>Pezizomycotina</taxon>
        <taxon>Dothideomycetes</taxon>
        <taxon>Pleosporomycetidae</taxon>
        <taxon>Pleosporales</taxon>
        <taxon>Pleosporales incertae sedis</taxon>
        <taxon>Lojkania</taxon>
    </lineage>
</organism>
<protein>
    <recommendedName>
        <fullName evidence="1">Thioesterase domain-containing protein</fullName>
    </recommendedName>
</protein>
<dbReference type="EMBL" id="ML986723">
    <property type="protein sequence ID" value="KAF2259070.1"/>
    <property type="molecule type" value="Genomic_DNA"/>
</dbReference>
<evidence type="ECO:0000313" key="3">
    <source>
        <dbReference type="Proteomes" id="UP000800093"/>
    </source>
</evidence>
<dbReference type="PANTHER" id="PTHR47260">
    <property type="entry name" value="UPF0644 PROTEIN PB2B4.06"/>
    <property type="match status" value="1"/>
</dbReference>
<dbReference type="Gene3D" id="3.10.129.10">
    <property type="entry name" value="Hotdog Thioesterase"/>
    <property type="match status" value="1"/>
</dbReference>
<dbReference type="Pfam" id="PF03061">
    <property type="entry name" value="4HBT"/>
    <property type="match status" value="1"/>
</dbReference>
<reference evidence="3" key="1">
    <citation type="journal article" date="2020" name="Stud. Mycol.">
        <title>101 Dothideomycetes genomes: A test case for predicting lifestyles and emergence of pathogens.</title>
        <authorList>
            <person name="Haridas S."/>
            <person name="Albert R."/>
            <person name="Binder M."/>
            <person name="Bloem J."/>
            <person name="LaButti K."/>
            <person name="Salamov A."/>
            <person name="Andreopoulos B."/>
            <person name="Baker S."/>
            <person name="Barry K."/>
            <person name="Bills G."/>
            <person name="Bluhm B."/>
            <person name="Cannon C."/>
            <person name="Castanera R."/>
            <person name="Culley D."/>
            <person name="Daum C."/>
            <person name="Ezra D."/>
            <person name="Gonzalez J."/>
            <person name="Henrissat B."/>
            <person name="Kuo A."/>
            <person name="Liang C."/>
            <person name="Lipzen A."/>
            <person name="Lutzoni F."/>
            <person name="Magnuson J."/>
            <person name="Mondo S."/>
            <person name="Nolan M."/>
            <person name="Ohm R."/>
            <person name="Pangilinan J."/>
            <person name="Park H.-J."/>
            <person name="Ramirez L."/>
            <person name="Alfaro M."/>
            <person name="Sun H."/>
            <person name="Tritt A."/>
            <person name="Yoshinaga Y."/>
            <person name="Zwiers L.-H."/>
            <person name="Turgeon B."/>
            <person name="Goodwin S."/>
            <person name="Spatafora J."/>
            <person name="Crous P."/>
            <person name="Grigoriev I."/>
        </authorList>
    </citation>
    <scope>NUCLEOTIDE SEQUENCE [LARGE SCALE GENOMIC DNA]</scope>
    <source>
        <strain evidence="3">CBS 304.66</strain>
    </source>
</reference>
<evidence type="ECO:0000259" key="1">
    <source>
        <dbReference type="Pfam" id="PF03061"/>
    </source>
</evidence>
<dbReference type="SUPFAM" id="SSF54637">
    <property type="entry name" value="Thioesterase/thiol ester dehydrase-isomerase"/>
    <property type="match status" value="1"/>
</dbReference>
<dbReference type="InterPro" id="IPR006683">
    <property type="entry name" value="Thioestr_dom"/>
</dbReference>
<sequence>MWQRNGVQSWVELYKKPPQGSKAVTKTISLCKYDSGLMGFTGICHGGAAMTLMDEALGFAMVANETEKLGDWAKMSLDWAGLLKKGRPITEVLNGMMVTAKLDHTFLRPVLCPGIVGIEVVVLEDKEYKMRMRGVMKDGDGNPLLQADGLWVRIGGSRL</sequence>
<gene>
    <name evidence="2" type="ORF">CC78DRAFT_537371</name>
</gene>
<proteinExistence type="predicted"/>
<dbReference type="AlphaFoldDB" id="A0A9P4K096"/>
<dbReference type="PANTHER" id="PTHR47260:SF6">
    <property type="entry name" value="THIOESTERASE DOMAIN-CONTAINING PROTEIN"/>
    <property type="match status" value="1"/>
</dbReference>
<name>A0A9P4K096_9PLEO</name>
<dbReference type="Proteomes" id="UP000800093">
    <property type="component" value="Unassembled WGS sequence"/>
</dbReference>
<comment type="caution">
    <text evidence="2">The sequence shown here is derived from an EMBL/GenBank/DDBJ whole genome shotgun (WGS) entry which is preliminary data.</text>
</comment>
<dbReference type="OrthoDB" id="506431at2759"/>
<feature type="domain" description="Thioesterase" evidence="1">
    <location>
        <begin position="42"/>
        <end position="141"/>
    </location>
</feature>
<accession>A0A9P4K096</accession>
<dbReference type="InterPro" id="IPR052061">
    <property type="entry name" value="PTE-AB_protein"/>
</dbReference>
<keyword evidence="3" id="KW-1185">Reference proteome</keyword>
<evidence type="ECO:0000313" key="2">
    <source>
        <dbReference type="EMBL" id="KAF2259070.1"/>
    </source>
</evidence>